<comment type="caution">
    <text evidence="3">The sequence shown here is derived from an EMBL/GenBank/DDBJ whole genome shotgun (WGS) entry which is preliminary data.</text>
</comment>
<dbReference type="GO" id="GO:0015628">
    <property type="term" value="P:protein secretion by the type II secretion system"/>
    <property type="evidence" value="ECO:0007669"/>
    <property type="project" value="InterPro"/>
</dbReference>
<feature type="transmembrane region" description="Helical" evidence="2">
    <location>
        <begin position="12"/>
        <end position="40"/>
    </location>
</feature>
<keyword evidence="2" id="KW-1133">Transmembrane helix</keyword>
<keyword evidence="2" id="KW-0472">Membrane</keyword>
<dbReference type="PRINTS" id="PR00813">
    <property type="entry name" value="BCTERIALGSPG"/>
</dbReference>
<protein>
    <recommendedName>
        <fullName evidence="5">Type II secretion system protein GspG C-terminal domain-containing protein</fullName>
    </recommendedName>
</protein>
<keyword evidence="2" id="KW-0812">Transmembrane</keyword>
<gene>
    <name evidence="3" type="ORF">CVV64_09330</name>
</gene>
<evidence type="ECO:0000313" key="4">
    <source>
        <dbReference type="Proteomes" id="UP000233256"/>
    </source>
</evidence>
<name>A0A2N1PQD6_9BACT</name>
<dbReference type="SUPFAM" id="SSF54523">
    <property type="entry name" value="Pili subunits"/>
    <property type="match status" value="1"/>
</dbReference>
<proteinExistence type="predicted"/>
<dbReference type="NCBIfam" id="TIGR02532">
    <property type="entry name" value="IV_pilin_GFxxxE"/>
    <property type="match status" value="1"/>
</dbReference>
<dbReference type="InterPro" id="IPR000983">
    <property type="entry name" value="Bac_GSPG_pilin"/>
</dbReference>
<accession>A0A2N1PQD6</accession>
<organism evidence="3 4">
    <name type="scientific">Candidatus Wallbacteria bacterium HGW-Wallbacteria-1</name>
    <dbReference type="NCBI Taxonomy" id="2013854"/>
    <lineage>
        <taxon>Bacteria</taxon>
        <taxon>Candidatus Walliibacteriota</taxon>
    </lineage>
</organism>
<sequence>MTPQIKSLFRGFTLIELMATMVILSVLAVLVAPMGAVIFFQDKELMLKENLREVRNSIDRFYDNNVREFVRAPSTSRKQNYYPMSWQDLYEGYLRKNNALNPITHKFEDFDVTLDKKGIWYSEDFNQWFSTNGISYFTIDDMPYPEDTSSAHVFSVGAEKDTVHLSPEQFAMRQPSTAFPQQIEPIADLVWWQEAGMFDVRFPSKNRPKMMSLDEGSYYHEW</sequence>
<dbReference type="InterPro" id="IPR045584">
    <property type="entry name" value="Pilin-like"/>
</dbReference>
<evidence type="ECO:0008006" key="5">
    <source>
        <dbReference type="Google" id="ProtNLM"/>
    </source>
</evidence>
<evidence type="ECO:0000256" key="1">
    <source>
        <dbReference type="ARBA" id="ARBA00022481"/>
    </source>
</evidence>
<dbReference type="Proteomes" id="UP000233256">
    <property type="component" value="Unassembled WGS sequence"/>
</dbReference>
<dbReference type="AlphaFoldDB" id="A0A2N1PQD6"/>
<evidence type="ECO:0000256" key="2">
    <source>
        <dbReference type="SAM" id="Phobius"/>
    </source>
</evidence>
<reference evidence="3 4" key="1">
    <citation type="journal article" date="2017" name="ISME J.">
        <title>Potential for microbial H2 and metal transformations associated with novel bacteria and archaea in deep terrestrial subsurface sediments.</title>
        <authorList>
            <person name="Hernsdorf A.W."/>
            <person name="Amano Y."/>
            <person name="Miyakawa K."/>
            <person name="Ise K."/>
            <person name="Suzuki Y."/>
            <person name="Anantharaman K."/>
            <person name="Probst A."/>
            <person name="Burstein D."/>
            <person name="Thomas B.C."/>
            <person name="Banfield J.F."/>
        </authorList>
    </citation>
    <scope>NUCLEOTIDE SEQUENCE [LARGE SCALE GENOMIC DNA]</scope>
    <source>
        <strain evidence="3">HGW-Wallbacteria-1</strain>
    </source>
</reference>
<keyword evidence="1" id="KW-0488">Methylation</keyword>
<dbReference type="Gene3D" id="3.30.700.10">
    <property type="entry name" value="Glycoprotein, Type 4 Pilin"/>
    <property type="match status" value="1"/>
</dbReference>
<dbReference type="InterPro" id="IPR012902">
    <property type="entry name" value="N_methyl_site"/>
</dbReference>
<dbReference type="EMBL" id="PGXC01000005">
    <property type="protein sequence ID" value="PKK90553.1"/>
    <property type="molecule type" value="Genomic_DNA"/>
</dbReference>
<dbReference type="Pfam" id="PF07963">
    <property type="entry name" value="N_methyl"/>
    <property type="match status" value="1"/>
</dbReference>
<dbReference type="PROSITE" id="PS00409">
    <property type="entry name" value="PROKAR_NTER_METHYL"/>
    <property type="match status" value="1"/>
</dbReference>
<dbReference type="GO" id="GO:0015627">
    <property type="term" value="C:type II protein secretion system complex"/>
    <property type="evidence" value="ECO:0007669"/>
    <property type="project" value="InterPro"/>
</dbReference>
<evidence type="ECO:0000313" key="3">
    <source>
        <dbReference type="EMBL" id="PKK90553.1"/>
    </source>
</evidence>